<evidence type="ECO:0000313" key="1">
    <source>
        <dbReference type="EMBL" id="KAA9003973.1"/>
    </source>
</evidence>
<sequence>MLDDEMPYWLDFDKPDDTLGGHLVRLFGVVREALGVRRFGQSVEMSTLSKHAPCSKARRCRNIKRVDT</sequence>
<gene>
    <name evidence="1" type="ORF">F4V43_11195</name>
</gene>
<dbReference type="EMBL" id="VYKK01000015">
    <property type="protein sequence ID" value="KAA9003973.1"/>
    <property type="molecule type" value="Genomic_DNA"/>
</dbReference>
<protein>
    <submittedName>
        <fullName evidence="1">Uncharacterized protein</fullName>
    </submittedName>
</protein>
<reference evidence="1 2" key="1">
    <citation type="submission" date="2019-09" db="EMBL/GenBank/DDBJ databases">
        <title>Bacillus ochoae sp. nov., Paenibacillus whitsoniae sp. nov., Paenibacillus spiritus sp. nov. Isolated from the Mars Exploration Rover during spacecraft assembly.</title>
        <authorList>
            <person name="Seuylemezian A."/>
            <person name="Vaishampayan P."/>
        </authorList>
    </citation>
    <scope>NUCLEOTIDE SEQUENCE [LARGE SCALE GENOMIC DNA]</scope>
    <source>
        <strain evidence="1 2">MER_111</strain>
    </source>
</reference>
<dbReference type="AlphaFoldDB" id="A0A5J5G936"/>
<keyword evidence="2" id="KW-1185">Reference proteome</keyword>
<name>A0A5J5G936_9BACL</name>
<evidence type="ECO:0000313" key="2">
    <source>
        <dbReference type="Proteomes" id="UP000367750"/>
    </source>
</evidence>
<dbReference type="Proteomes" id="UP000367750">
    <property type="component" value="Unassembled WGS sequence"/>
</dbReference>
<dbReference type="RefSeq" id="WP_150458328.1">
    <property type="nucleotide sequence ID" value="NZ_VYKK01000015.1"/>
</dbReference>
<comment type="caution">
    <text evidence="1">The sequence shown here is derived from an EMBL/GenBank/DDBJ whole genome shotgun (WGS) entry which is preliminary data.</text>
</comment>
<accession>A0A5J5G936</accession>
<organism evidence="1 2">
    <name type="scientific">Paenibacillus spiritus</name>
    <dbReference type="NCBI Taxonomy" id="2496557"/>
    <lineage>
        <taxon>Bacteria</taxon>
        <taxon>Bacillati</taxon>
        <taxon>Bacillota</taxon>
        <taxon>Bacilli</taxon>
        <taxon>Bacillales</taxon>
        <taxon>Paenibacillaceae</taxon>
        <taxon>Paenibacillus</taxon>
    </lineage>
</organism>
<proteinExistence type="predicted"/>